<accession>A0A0F9TDY8</accession>
<name>A0A0F9TDY8_9ZZZZ</name>
<dbReference type="AlphaFoldDB" id="A0A0F9TDY8"/>
<organism evidence="1">
    <name type="scientific">marine sediment metagenome</name>
    <dbReference type="NCBI Taxonomy" id="412755"/>
    <lineage>
        <taxon>unclassified sequences</taxon>
        <taxon>metagenomes</taxon>
        <taxon>ecological metagenomes</taxon>
    </lineage>
</organism>
<reference evidence="1" key="1">
    <citation type="journal article" date="2015" name="Nature">
        <title>Complex archaea that bridge the gap between prokaryotes and eukaryotes.</title>
        <authorList>
            <person name="Spang A."/>
            <person name="Saw J.H."/>
            <person name="Jorgensen S.L."/>
            <person name="Zaremba-Niedzwiedzka K."/>
            <person name="Martijn J."/>
            <person name="Lind A.E."/>
            <person name="van Eijk R."/>
            <person name="Schleper C."/>
            <person name="Guy L."/>
            <person name="Ettema T.J."/>
        </authorList>
    </citation>
    <scope>NUCLEOTIDE SEQUENCE</scope>
</reference>
<protein>
    <submittedName>
        <fullName evidence="1">Uncharacterized protein</fullName>
    </submittedName>
</protein>
<gene>
    <name evidence="1" type="ORF">LCGC14_0665150</name>
</gene>
<sequence>MASATKVTKYPLGKKGSSVEKITEKSAANTLLALSTLVGKNRRFLFATVKYSAAPTQTGVTFEIDSGTGADYDALLNTGSANAQHTVYIPGDKVELQDDDVIKVTAPAAGGAITSAISIITEV</sequence>
<comment type="caution">
    <text evidence="1">The sequence shown here is derived from an EMBL/GenBank/DDBJ whole genome shotgun (WGS) entry which is preliminary data.</text>
</comment>
<dbReference type="EMBL" id="LAZR01001289">
    <property type="protein sequence ID" value="KKN47226.1"/>
    <property type="molecule type" value="Genomic_DNA"/>
</dbReference>
<proteinExistence type="predicted"/>
<evidence type="ECO:0000313" key="1">
    <source>
        <dbReference type="EMBL" id="KKN47226.1"/>
    </source>
</evidence>